<dbReference type="InterPro" id="IPR029058">
    <property type="entry name" value="AB_hydrolase_fold"/>
</dbReference>
<proteinExistence type="predicted"/>
<evidence type="ECO:0000313" key="2">
    <source>
        <dbReference type="Proteomes" id="UP001162030"/>
    </source>
</evidence>
<organism evidence="1 2">
    <name type="scientific">Methylocaldum szegediense</name>
    <dbReference type="NCBI Taxonomy" id="73780"/>
    <lineage>
        <taxon>Bacteria</taxon>
        <taxon>Pseudomonadati</taxon>
        <taxon>Pseudomonadota</taxon>
        <taxon>Gammaproteobacteria</taxon>
        <taxon>Methylococcales</taxon>
        <taxon>Methylococcaceae</taxon>
        <taxon>Methylocaldum</taxon>
    </lineage>
</organism>
<dbReference type="Pfam" id="PF12048">
    <property type="entry name" value="DUF3530"/>
    <property type="match status" value="2"/>
</dbReference>
<name>A0ABM9I6F0_9GAMM</name>
<dbReference type="Proteomes" id="UP001162030">
    <property type="component" value="Chromosome"/>
</dbReference>
<evidence type="ECO:0000313" key="1">
    <source>
        <dbReference type="EMBL" id="CAI8922242.1"/>
    </source>
</evidence>
<dbReference type="Gene3D" id="3.40.50.1820">
    <property type="entry name" value="alpha/beta hydrolase"/>
    <property type="match status" value="1"/>
</dbReference>
<dbReference type="EMBL" id="OX458333">
    <property type="protein sequence ID" value="CAI8922242.1"/>
    <property type="molecule type" value="Genomic_DNA"/>
</dbReference>
<gene>
    <name evidence="1" type="ORF">MSZNOR_3864</name>
</gene>
<dbReference type="InterPro" id="IPR022529">
    <property type="entry name" value="DUF3530"/>
</dbReference>
<keyword evidence="2" id="KW-1185">Reference proteome</keyword>
<sequence length="283" mass="30739">MNKMASFKPVLGIGLLAWLASGELWATDGYRELQITQDIDARTSPGEVVRLQASGLEFQGLYREAVSKNVRGAVVLLHGRDSNQDAADLIRPLRRGLPEHGWNTLSLAMPIAVPDDLQGQADLVPEAIVRLQSGITYLKEKNIGTIALLAHDTGAWGTLRYLADAPDNSVKGAVLIDPAPVGELDVPPISAGSLRAISLPILEILSRRISVSVNDEASRKRTVMKANPSYQLLVLNEPHRGWQDSEDFLLNRIHGWLSHLQASAVSITATPAETRTPSGNKQE</sequence>
<dbReference type="SUPFAM" id="SSF53474">
    <property type="entry name" value="alpha/beta-Hydrolases"/>
    <property type="match status" value="1"/>
</dbReference>
<accession>A0ABM9I6F0</accession>
<protein>
    <submittedName>
        <fullName evidence="1">Uncharacterized protein</fullName>
    </submittedName>
</protein>
<reference evidence="1 2" key="1">
    <citation type="submission" date="2023-03" db="EMBL/GenBank/DDBJ databases">
        <authorList>
            <person name="Pearce D."/>
        </authorList>
    </citation>
    <scope>NUCLEOTIDE SEQUENCE [LARGE SCALE GENOMIC DNA]</scope>
    <source>
        <strain evidence="1">Msz</strain>
    </source>
</reference>